<evidence type="ECO:0000256" key="8">
    <source>
        <dbReference type="ARBA" id="ARBA00023136"/>
    </source>
</evidence>
<evidence type="ECO:0000256" key="10">
    <source>
        <dbReference type="ARBA" id="ARBA00025198"/>
    </source>
</evidence>
<dbReference type="RefSeq" id="WP_150094343.1">
    <property type="nucleotide sequence ID" value="NZ_VWXX01000032.1"/>
</dbReference>
<proteinExistence type="inferred from homology"/>
<comment type="subcellular location">
    <subcellularLocation>
        <location evidence="13">Cell membrane</location>
        <topology evidence="13">Single-pass membrane protein</topology>
    </subcellularLocation>
    <subcellularLocation>
        <location evidence="12">Endomembrane system</location>
        <topology evidence="12">Single-pass membrane protein</topology>
    </subcellularLocation>
</comment>
<evidence type="ECO:0000256" key="5">
    <source>
        <dbReference type="ARBA" id="ARBA00022781"/>
    </source>
</evidence>
<sequence length="246" mass="27510">MGLDWSTFLLEIANFLILVWILKHFLYAPVKAAIEQRHKRVAAIQAQAEATRSEAEQMRADYASRLGDWERERAEARAELDRELAAERSRRLEEQQAERARARDKAAVLDDRERRQRQRQDQQRALALAAGFAGRLLTRLADATLEARLCDVLLEDLNQLPEAERAALASAADAGTASVRIQSAFDLPPERREAIGSALSEIAGRPLEPTFAQEPALIAGLLIEAGPLILRANLRDELRVFSEIGQ</sequence>
<evidence type="ECO:0000313" key="16">
    <source>
        <dbReference type="EMBL" id="KAA6183490.1"/>
    </source>
</evidence>
<keyword evidence="9 13" id="KW-0066">ATP synthesis</keyword>
<keyword evidence="8 13" id="KW-0472">Membrane</keyword>
<evidence type="ECO:0000256" key="9">
    <source>
        <dbReference type="ARBA" id="ARBA00023310"/>
    </source>
</evidence>
<accession>A0A5M8FHR5</accession>
<evidence type="ECO:0000256" key="1">
    <source>
        <dbReference type="ARBA" id="ARBA00005513"/>
    </source>
</evidence>
<evidence type="ECO:0000256" key="2">
    <source>
        <dbReference type="ARBA" id="ARBA00022448"/>
    </source>
</evidence>
<dbReference type="HAMAP" id="MF_01398">
    <property type="entry name" value="ATP_synth_b_bprime"/>
    <property type="match status" value="1"/>
</dbReference>
<dbReference type="GO" id="GO:0046961">
    <property type="term" value="F:proton-transporting ATPase activity, rotational mechanism"/>
    <property type="evidence" value="ECO:0007669"/>
    <property type="project" value="TreeGrafter"/>
</dbReference>
<comment type="function">
    <text evidence="10 13">F(1)F(0) ATP synthase produces ATP from ADP in the presence of a proton or sodium gradient. F-type ATPases consist of two structural domains, F(1) containing the extramembraneous catalytic core and F(0) containing the membrane proton channel, linked together by a central stalk and a peripheral stalk. During catalysis, ATP synthesis in the catalytic domain of F(1) is coupled via a rotary mechanism of the central stalk subunits to proton translocation.</text>
</comment>
<keyword evidence="5 13" id="KW-0375">Hydrogen ion transport</keyword>
<dbReference type="EMBL" id="VWXX01000032">
    <property type="protein sequence ID" value="KAA6183490.1"/>
    <property type="molecule type" value="Genomic_DNA"/>
</dbReference>
<dbReference type="GO" id="GO:0005886">
    <property type="term" value="C:plasma membrane"/>
    <property type="evidence" value="ECO:0007669"/>
    <property type="project" value="UniProtKB-SubCell"/>
</dbReference>
<evidence type="ECO:0000256" key="6">
    <source>
        <dbReference type="ARBA" id="ARBA00022989"/>
    </source>
</evidence>
<dbReference type="Pfam" id="PF00430">
    <property type="entry name" value="ATP-synt_B"/>
    <property type="match status" value="1"/>
</dbReference>
<evidence type="ECO:0000256" key="13">
    <source>
        <dbReference type="HAMAP-Rule" id="MF_01398"/>
    </source>
</evidence>
<dbReference type="PANTHER" id="PTHR33445">
    <property type="entry name" value="ATP SYNTHASE SUBUNIT B', CHLOROPLASTIC"/>
    <property type="match status" value="1"/>
</dbReference>
<comment type="similarity">
    <text evidence="1 13 14">Belongs to the ATPase B chain family.</text>
</comment>
<name>A0A5M8FHR5_9GAMM</name>
<keyword evidence="4 13" id="KW-0812">Transmembrane</keyword>
<keyword evidence="7 13" id="KW-0406">Ion transport</keyword>
<comment type="caution">
    <text evidence="16">The sequence shown here is derived from an EMBL/GenBank/DDBJ whole genome shotgun (WGS) entry which is preliminary data.</text>
</comment>
<dbReference type="AlphaFoldDB" id="A0A5M8FHR5"/>
<dbReference type="GO" id="GO:0012505">
    <property type="term" value="C:endomembrane system"/>
    <property type="evidence" value="ECO:0007669"/>
    <property type="project" value="UniProtKB-SubCell"/>
</dbReference>
<evidence type="ECO:0000256" key="7">
    <source>
        <dbReference type="ARBA" id="ARBA00023065"/>
    </source>
</evidence>
<dbReference type="OrthoDB" id="466272at2"/>
<evidence type="ECO:0000256" key="4">
    <source>
        <dbReference type="ARBA" id="ARBA00022692"/>
    </source>
</evidence>
<comment type="subunit">
    <text evidence="13">F-type ATPases have 2 components, F(1) - the catalytic core - and F(0) - the membrane proton channel. F(1) has five subunits: alpha(3), beta(3), gamma(1), delta(1), epsilon(1). F(0) has three main subunits: a(1), b(2) and c(10-14). The alpha and beta chains form an alternating ring which encloses part of the gamma chain. F(1) is attached to F(0) by a central stalk formed by the gamma and epsilon chains, while a peripheral stalk is formed by the delta and b chains.</text>
</comment>
<evidence type="ECO:0000256" key="11">
    <source>
        <dbReference type="ARBA" id="ARBA00025614"/>
    </source>
</evidence>
<evidence type="ECO:0000256" key="15">
    <source>
        <dbReference type="SAM" id="MobiDB-lite"/>
    </source>
</evidence>
<dbReference type="Proteomes" id="UP000322981">
    <property type="component" value="Unassembled WGS sequence"/>
</dbReference>
<feature type="region of interest" description="Disordered" evidence="15">
    <location>
        <begin position="95"/>
        <end position="116"/>
    </location>
</feature>
<keyword evidence="17" id="KW-1185">Reference proteome</keyword>
<protein>
    <recommendedName>
        <fullName evidence="13">ATP synthase subunit b</fullName>
    </recommendedName>
    <alternativeName>
        <fullName evidence="13">ATP synthase F(0) sector subunit b</fullName>
    </alternativeName>
    <alternativeName>
        <fullName evidence="13">ATPase subunit I</fullName>
    </alternativeName>
    <alternativeName>
        <fullName evidence="13">F-type ATPase subunit b</fullName>
        <shortName evidence="13">F-ATPase subunit b</shortName>
    </alternativeName>
</protein>
<comment type="function">
    <text evidence="11">Component of the F(0) channel, it forms part of the peripheral stalk, linking F(1) to F(0). The b'-subunit is a diverged and duplicated form of b found in plants and photosynthetic bacteria.</text>
</comment>
<keyword evidence="13" id="KW-1003">Cell membrane</keyword>
<evidence type="ECO:0000256" key="14">
    <source>
        <dbReference type="RuleBase" id="RU003848"/>
    </source>
</evidence>
<reference evidence="16 17" key="1">
    <citation type="submission" date="2019-09" db="EMBL/GenBank/DDBJ databases">
        <title>Whole-genome sequence of the purple sulfur bacterium Thiohalocapsa marina DSM 19078.</title>
        <authorList>
            <person name="Kyndt J.A."/>
            <person name="Meyer T.E."/>
        </authorList>
    </citation>
    <scope>NUCLEOTIDE SEQUENCE [LARGE SCALE GENOMIC DNA]</scope>
    <source>
        <strain evidence="16 17">DSM 19078</strain>
    </source>
</reference>
<dbReference type="CDD" id="cd06503">
    <property type="entry name" value="ATP-synt_Fo_b"/>
    <property type="match status" value="1"/>
</dbReference>
<keyword evidence="2 13" id="KW-0813">Transport</keyword>
<dbReference type="InterPro" id="IPR050059">
    <property type="entry name" value="ATP_synthase_B_chain"/>
</dbReference>
<evidence type="ECO:0000313" key="17">
    <source>
        <dbReference type="Proteomes" id="UP000322981"/>
    </source>
</evidence>
<dbReference type="InterPro" id="IPR002146">
    <property type="entry name" value="ATP_synth_b/b'su_bac/chlpt"/>
</dbReference>
<dbReference type="GO" id="GO:0046933">
    <property type="term" value="F:proton-transporting ATP synthase activity, rotational mechanism"/>
    <property type="evidence" value="ECO:0007669"/>
    <property type="project" value="UniProtKB-UniRule"/>
</dbReference>
<dbReference type="GO" id="GO:0045259">
    <property type="term" value="C:proton-transporting ATP synthase complex"/>
    <property type="evidence" value="ECO:0007669"/>
    <property type="project" value="UniProtKB-KW"/>
</dbReference>
<gene>
    <name evidence="13" type="primary">atpF</name>
    <name evidence="16" type="ORF">F2Q65_15630</name>
</gene>
<evidence type="ECO:0000256" key="12">
    <source>
        <dbReference type="ARBA" id="ARBA00037847"/>
    </source>
</evidence>
<dbReference type="Pfam" id="PF00213">
    <property type="entry name" value="OSCP"/>
    <property type="match status" value="1"/>
</dbReference>
<organism evidence="16 17">
    <name type="scientific">Thiohalocapsa marina</name>
    <dbReference type="NCBI Taxonomy" id="424902"/>
    <lineage>
        <taxon>Bacteria</taxon>
        <taxon>Pseudomonadati</taxon>
        <taxon>Pseudomonadota</taxon>
        <taxon>Gammaproteobacteria</taxon>
        <taxon>Chromatiales</taxon>
        <taxon>Chromatiaceae</taxon>
        <taxon>Thiohalocapsa</taxon>
    </lineage>
</organism>
<dbReference type="PANTHER" id="PTHR33445:SF2">
    <property type="entry name" value="ATP SYNTHASE SUBUNIT B', CHLOROPLASTIC"/>
    <property type="match status" value="1"/>
</dbReference>
<keyword evidence="3 13" id="KW-0138">CF(0)</keyword>
<evidence type="ECO:0000256" key="3">
    <source>
        <dbReference type="ARBA" id="ARBA00022547"/>
    </source>
</evidence>
<keyword evidence="6 13" id="KW-1133">Transmembrane helix</keyword>
<feature type="transmembrane region" description="Helical" evidence="13">
    <location>
        <begin position="12"/>
        <end position="30"/>
    </location>
</feature>
<dbReference type="InterPro" id="IPR000711">
    <property type="entry name" value="ATPase_OSCP/dsu"/>
</dbReference>